<dbReference type="AlphaFoldDB" id="A0ABD2P7Q4"/>
<dbReference type="EMBL" id="JABFTP020000185">
    <property type="protein sequence ID" value="KAL3286757.1"/>
    <property type="molecule type" value="Genomic_DNA"/>
</dbReference>
<dbReference type="InterPro" id="IPR036691">
    <property type="entry name" value="Endo/exonu/phosph_ase_sf"/>
</dbReference>
<organism evidence="2 3">
    <name type="scientific">Cryptolaemus montrouzieri</name>
    <dbReference type="NCBI Taxonomy" id="559131"/>
    <lineage>
        <taxon>Eukaryota</taxon>
        <taxon>Metazoa</taxon>
        <taxon>Ecdysozoa</taxon>
        <taxon>Arthropoda</taxon>
        <taxon>Hexapoda</taxon>
        <taxon>Insecta</taxon>
        <taxon>Pterygota</taxon>
        <taxon>Neoptera</taxon>
        <taxon>Endopterygota</taxon>
        <taxon>Coleoptera</taxon>
        <taxon>Polyphaga</taxon>
        <taxon>Cucujiformia</taxon>
        <taxon>Coccinelloidea</taxon>
        <taxon>Coccinellidae</taxon>
        <taxon>Scymninae</taxon>
        <taxon>Scymnini</taxon>
        <taxon>Cryptolaemus</taxon>
    </lineage>
</organism>
<feature type="region of interest" description="Disordered" evidence="1">
    <location>
        <begin position="50"/>
        <end position="72"/>
    </location>
</feature>
<accession>A0ABD2P7Q4</accession>
<comment type="caution">
    <text evidence="2">The sequence shown here is derived from an EMBL/GenBank/DDBJ whole genome shotgun (WGS) entry which is preliminary data.</text>
</comment>
<gene>
    <name evidence="2" type="ORF">HHI36_001250</name>
</gene>
<protein>
    <recommendedName>
        <fullName evidence="4">Endonuclease/exonuclease/phosphatase domain-containing protein</fullName>
    </recommendedName>
</protein>
<evidence type="ECO:0000313" key="2">
    <source>
        <dbReference type="EMBL" id="KAL3286757.1"/>
    </source>
</evidence>
<evidence type="ECO:0008006" key="4">
    <source>
        <dbReference type="Google" id="ProtNLM"/>
    </source>
</evidence>
<reference evidence="2 3" key="1">
    <citation type="journal article" date="2021" name="BMC Biol.">
        <title>Horizontally acquired antibacterial genes associated with adaptive radiation of ladybird beetles.</title>
        <authorList>
            <person name="Li H.S."/>
            <person name="Tang X.F."/>
            <person name="Huang Y.H."/>
            <person name="Xu Z.Y."/>
            <person name="Chen M.L."/>
            <person name="Du X.Y."/>
            <person name="Qiu B.Y."/>
            <person name="Chen P.T."/>
            <person name="Zhang W."/>
            <person name="Slipinski A."/>
            <person name="Escalona H.E."/>
            <person name="Waterhouse R.M."/>
            <person name="Zwick A."/>
            <person name="Pang H."/>
        </authorList>
    </citation>
    <scope>NUCLEOTIDE SEQUENCE [LARGE SCALE GENOMIC DNA]</scope>
    <source>
        <strain evidence="2">SYSU2018</strain>
    </source>
</reference>
<proteinExistence type="predicted"/>
<keyword evidence="3" id="KW-1185">Reference proteome</keyword>
<evidence type="ECO:0000313" key="3">
    <source>
        <dbReference type="Proteomes" id="UP001516400"/>
    </source>
</evidence>
<dbReference type="SUPFAM" id="SSF56219">
    <property type="entry name" value="DNase I-like"/>
    <property type="match status" value="1"/>
</dbReference>
<evidence type="ECO:0000256" key="1">
    <source>
        <dbReference type="SAM" id="MobiDB-lite"/>
    </source>
</evidence>
<sequence length="72" mass="8477">MDPNMSEGAKMATTNHSFLQWNINGYFPHLEMFQILINEYDPSIIGLQETHFKPNKSHSPRNYKGFFKSREN</sequence>
<name>A0ABD2P7Q4_9CUCU</name>
<feature type="non-terminal residue" evidence="2">
    <location>
        <position position="72"/>
    </location>
</feature>
<dbReference type="Gene3D" id="3.60.10.10">
    <property type="entry name" value="Endonuclease/exonuclease/phosphatase"/>
    <property type="match status" value="1"/>
</dbReference>
<dbReference type="Proteomes" id="UP001516400">
    <property type="component" value="Unassembled WGS sequence"/>
</dbReference>